<comment type="caution">
    <text evidence="1">The sequence shown here is derived from an EMBL/GenBank/DDBJ whole genome shotgun (WGS) entry which is preliminary data.</text>
</comment>
<protein>
    <submittedName>
        <fullName evidence="1">Uncharacterized protein</fullName>
    </submittedName>
</protein>
<evidence type="ECO:0000313" key="2">
    <source>
        <dbReference type="Proteomes" id="UP000299102"/>
    </source>
</evidence>
<dbReference type="EMBL" id="BGZK01000936">
    <property type="protein sequence ID" value="GBP65668.1"/>
    <property type="molecule type" value="Genomic_DNA"/>
</dbReference>
<dbReference type="AlphaFoldDB" id="A0A4C1XQ95"/>
<accession>A0A4C1XQ95</accession>
<proteinExistence type="predicted"/>
<evidence type="ECO:0000313" key="1">
    <source>
        <dbReference type="EMBL" id="GBP65668.1"/>
    </source>
</evidence>
<dbReference type="Proteomes" id="UP000299102">
    <property type="component" value="Unassembled WGS sequence"/>
</dbReference>
<reference evidence="1 2" key="1">
    <citation type="journal article" date="2019" name="Commun. Biol.">
        <title>The bagworm genome reveals a unique fibroin gene that provides high tensile strength.</title>
        <authorList>
            <person name="Kono N."/>
            <person name="Nakamura H."/>
            <person name="Ohtoshi R."/>
            <person name="Tomita M."/>
            <person name="Numata K."/>
            <person name="Arakawa K."/>
        </authorList>
    </citation>
    <scope>NUCLEOTIDE SEQUENCE [LARGE SCALE GENOMIC DNA]</scope>
</reference>
<keyword evidence="2" id="KW-1185">Reference proteome</keyword>
<name>A0A4C1XQ95_EUMVA</name>
<sequence length="183" mass="20728">MRRVAEPHPPTAFLFQTEAPVTTAVTYAMTTSGTNSLTLPLRRWGCLVRVEIIPFRQNARSRSRFATRKTKTVLSAGAITDTASCRDREWDRGYRVRAWSDAVGDAADEDVRGRLLNDTREARGDRFDPTQVKTHRYLSSRSPIDAHFGPTWPFPIPGWSDRRLTAPRRNYTSKLGGSHLVLE</sequence>
<organism evidence="1 2">
    <name type="scientific">Eumeta variegata</name>
    <name type="common">Bagworm moth</name>
    <name type="synonym">Eumeta japonica</name>
    <dbReference type="NCBI Taxonomy" id="151549"/>
    <lineage>
        <taxon>Eukaryota</taxon>
        <taxon>Metazoa</taxon>
        <taxon>Ecdysozoa</taxon>
        <taxon>Arthropoda</taxon>
        <taxon>Hexapoda</taxon>
        <taxon>Insecta</taxon>
        <taxon>Pterygota</taxon>
        <taxon>Neoptera</taxon>
        <taxon>Endopterygota</taxon>
        <taxon>Lepidoptera</taxon>
        <taxon>Glossata</taxon>
        <taxon>Ditrysia</taxon>
        <taxon>Tineoidea</taxon>
        <taxon>Psychidae</taxon>
        <taxon>Oiketicinae</taxon>
        <taxon>Eumeta</taxon>
    </lineage>
</organism>
<gene>
    <name evidence="1" type="ORF">EVAR_98381_1</name>
</gene>